<evidence type="ECO:0000259" key="2">
    <source>
        <dbReference type="PROSITE" id="PS50003"/>
    </source>
</evidence>
<dbReference type="InterPro" id="IPR001849">
    <property type="entry name" value="PH_domain"/>
</dbReference>
<evidence type="ECO:0000313" key="3">
    <source>
        <dbReference type="EMBL" id="KAJ5719066.1"/>
    </source>
</evidence>
<feature type="region of interest" description="Disordered" evidence="1">
    <location>
        <begin position="1"/>
        <end position="66"/>
    </location>
</feature>
<keyword evidence="4" id="KW-1185">Reference proteome</keyword>
<evidence type="ECO:0000313" key="4">
    <source>
        <dbReference type="Proteomes" id="UP001215712"/>
    </source>
</evidence>
<feature type="compositionally biased region" description="Polar residues" evidence="1">
    <location>
        <begin position="471"/>
        <end position="497"/>
    </location>
</feature>
<dbReference type="SUPFAM" id="SSF50729">
    <property type="entry name" value="PH domain-like"/>
    <property type="match status" value="1"/>
</dbReference>
<feature type="domain" description="PH" evidence="2">
    <location>
        <begin position="109"/>
        <end position="226"/>
    </location>
</feature>
<feature type="region of interest" description="Disordered" evidence="1">
    <location>
        <begin position="539"/>
        <end position="560"/>
    </location>
</feature>
<feature type="region of interest" description="Disordered" evidence="1">
    <location>
        <begin position="725"/>
        <end position="769"/>
    </location>
</feature>
<feature type="region of interest" description="Disordered" evidence="1">
    <location>
        <begin position="656"/>
        <end position="710"/>
    </location>
</feature>
<reference evidence="3" key="2">
    <citation type="submission" date="2023-01" db="EMBL/GenBank/DDBJ databases">
        <authorList>
            <person name="Petersen C."/>
        </authorList>
    </citation>
    <scope>NUCLEOTIDE SEQUENCE</scope>
    <source>
        <strain evidence="3">IBT 17514</strain>
    </source>
</reference>
<dbReference type="EMBL" id="JAQJAN010000011">
    <property type="protein sequence ID" value="KAJ5719066.1"/>
    <property type="molecule type" value="Genomic_DNA"/>
</dbReference>
<dbReference type="Pfam" id="PF00169">
    <property type="entry name" value="PH"/>
    <property type="match status" value="1"/>
</dbReference>
<dbReference type="InterPro" id="IPR011993">
    <property type="entry name" value="PH-like_dom_sf"/>
</dbReference>
<feature type="compositionally biased region" description="Basic and acidic residues" evidence="1">
    <location>
        <begin position="859"/>
        <end position="869"/>
    </location>
</feature>
<feature type="compositionally biased region" description="Low complexity" evidence="1">
    <location>
        <begin position="678"/>
        <end position="691"/>
    </location>
</feature>
<feature type="region of interest" description="Disordered" evidence="1">
    <location>
        <begin position="1120"/>
        <end position="1195"/>
    </location>
</feature>
<comment type="caution">
    <text evidence="3">The sequence shown here is derived from an EMBL/GenBank/DDBJ whole genome shotgun (WGS) entry which is preliminary data.</text>
</comment>
<sequence>MGQSRVRSFISSFGSNRRHSVAWETGEASNNASPNPVETPPRWNTPPPETPTPPSGISPVNSSTSRGDLIGSRPASMIFTRNPPLMTQAEDTPPELSPIFAYLNIQSNKVYHEGYFLKLNDQDTNGRPCLDRQWTECYAQLVGTVLSLWDAAALDAAGGEEVPATFINLADASLKMIESLPIRNGTAPSLENVLSLSSAGKNRYLLHFSSFHSLCQWTAAVRLSIYEHTSLYEAYTGALIGSKAKHLNGINGILAPARFKHEDWARVRFGAGTPWRRCWFVINPPDEKQIAKARKALKKSAYDRLSIPVTGNIQFFDTRKTKKATPIATVTHVYSAYAIYPQSKALIDQSSLVKLEGRITMHSQNQQTSEGYVFVMPELHAAISGFEMMIRFLFPTFDTFNLYGRPTRLVADTNHIKSLMFAFPQERRFGYLDLMDITTLLQTPGSQGWSEAEWRRQLKEATQKRVAMGRSRTNSVNSSQPRYRSSASINNGGSTPIESPRRPFPKPQFNHSTEAVIREVPRNEPPPYHARGTSDITGMQIGPQPGQASLDQTSPVSSAQDLGYSQDRQTVLPGPVMETMELERPPVVNGEQITPRTPPSPVVSPPVFAHGPRELPPNRPYATNEQRLANNRMSQATLLQMTSVGAMGGAAVALQNNSSQTSLDRQSPMPNDVSQVAQTSHVSQVSSNTSSLQFVEAQSSPSPHPADMSSDDELRFAIQASMSIDEQSALSQTPKDQSSQRQSVMESAKSVKRKPLPQRQLFQSETVGEPSIEDLRHTLDEDALNRIAYHLPSPVSPTDNDNEGSVYDDAASTVSPDYASTRGSVYSKKSQRSTKPRMGVKKTVGELAKRDLVIGDAHYSTDKPAEPKTDIPNIDFGPTMTYMPTTGRPRTADTLRKSSHQKTGSDADRLNLWVPSSPMDRPPSRPPVQEEQRRSMLWHPGMTPARPATSGGGLSAEQYVKQRAAPSPPITMHNRSSSNHTPPPQQRTQSGDWTHSRPGSRMTAYQDANYRPSSRGTSPMLGYEYDVSNHLSAREQEHVARVTKSPFFNMSQDNRKPQVPVNPGCLVGTIDAREREKREMREGLSNSMVQQAIAQRQQRQSMIQQQQQQSFVDPRYAPGSTYALQPQPPYRQDGMYNVPGANRTWDNFHQMNRADEPRRQSTHGPFVNAPPTPPNYQPSQTYAQHGVYGNPNAHR</sequence>
<dbReference type="PROSITE" id="PS50003">
    <property type="entry name" value="PH_DOMAIN"/>
    <property type="match status" value="1"/>
</dbReference>
<feature type="compositionally biased region" description="Basic residues" evidence="1">
    <location>
        <begin position="829"/>
        <end position="840"/>
    </location>
</feature>
<feature type="compositionally biased region" description="Polar residues" evidence="1">
    <location>
        <begin position="725"/>
        <end position="745"/>
    </location>
</feature>
<dbReference type="AlphaFoldDB" id="A0AAD6MU71"/>
<feature type="region of interest" description="Disordered" evidence="1">
    <location>
        <begin position="859"/>
        <end position="933"/>
    </location>
</feature>
<evidence type="ECO:0000256" key="1">
    <source>
        <dbReference type="SAM" id="MobiDB-lite"/>
    </source>
</evidence>
<feature type="compositionally biased region" description="Polar residues" evidence="1">
    <location>
        <begin position="546"/>
        <end position="560"/>
    </location>
</feature>
<feature type="compositionally biased region" description="Polar residues" evidence="1">
    <location>
        <begin position="973"/>
        <end position="993"/>
    </location>
</feature>
<dbReference type="Gene3D" id="2.30.29.30">
    <property type="entry name" value="Pleckstrin-homology domain (PH domain)/Phosphotyrosine-binding domain (PTB)"/>
    <property type="match status" value="1"/>
</dbReference>
<dbReference type="SMART" id="SM00233">
    <property type="entry name" value="PH"/>
    <property type="match status" value="1"/>
</dbReference>
<feature type="compositionally biased region" description="Pro residues" evidence="1">
    <location>
        <begin position="37"/>
        <end position="56"/>
    </location>
</feature>
<reference evidence="3" key="1">
    <citation type="journal article" date="2023" name="IMA Fungus">
        <title>Comparative genomic study of the Penicillium genus elucidates a diverse pangenome and 15 lateral gene transfer events.</title>
        <authorList>
            <person name="Petersen C."/>
            <person name="Sorensen T."/>
            <person name="Nielsen M.R."/>
            <person name="Sondergaard T.E."/>
            <person name="Sorensen J.L."/>
            <person name="Fitzpatrick D.A."/>
            <person name="Frisvad J.C."/>
            <person name="Nielsen K.L."/>
        </authorList>
    </citation>
    <scope>NUCLEOTIDE SEQUENCE</scope>
    <source>
        <strain evidence="3">IBT 17514</strain>
    </source>
</reference>
<protein>
    <recommendedName>
        <fullName evidence="2">PH domain-containing protein</fullName>
    </recommendedName>
</protein>
<accession>A0AAD6MU71</accession>
<dbReference type="InterPro" id="IPR058155">
    <property type="entry name" value="Skg3/CAF120-like_PH"/>
</dbReference>
<dbReference type="Pfam" id="PF25381">
    <property type="entry name" value="PH_26"/>
    <property type="match status" value="1"/>
</dbReference>
<organism evidence="3 4">
    <name type="scientific">Penicillium malachiteum</name>
    <dbReference type="NCBI Taxonomy" id="1324776"/>
    <lineage>
        <taxon>Eukaryota</taxon>
        <taxon>Fungi</taxon>
        <taxon>Dikarya</taxon>
        <taxon>Ascomycota</taxon>
        <taxon>Pezizomycotina</taxon>
        <taxon>Eurotiomycetes</taxon>
        <taxon>Eurotiomycetidae</taxon>
        <taxon>Eurotiales</taxon>
        <taxon>Aspergillaceae</taxon>
        <taxon>Penicillium</taxon>
    </lineage>
</organism>
<feature type="compositionally biased region" description="Polar residues" evidence="1">
    <location>
        <begin position="692"/>
        <end position="701"/>
    </location>
</feature>
<dbReference type="Proteomes" id="UP001215712">
    <property type="component" value="Unassembled WGS sequence"/>
</dbReference>
<name>A0AAD6MU71_9EURO</name>
<feature type="region of interest" description="Disordered" evidence="1">
    <location>
        <begin position="462"/>
        <end position="506"/>
    </location>
</feature>
<feature type="compositionally biased region" description="Polar residues" evidence="1">
    <location>
        <begin position="656"/>
        <end position="677"/>
    </location>
</feature>
<proteinExistence type="predicted"/>
<dbReference type="FunFam" id="2.30.29.30:FF:000203">
    <property type="entry name" value="PH domain-containing protein"/>
    <property type="match status" value="1"/>
</dbReference>
<gene>
    <name evidence="3" type="ORF">N7493_007521</name>
</gene>
<feature type="region of interest" description="Disordered" evidence="1">
    <location>
        <begin position="963"/>
        <end position="1017"/>
    </location>
</feature>
<feature type="region of interest" description="Disordered" evidence="1">
    <location>
        <begin position="791"/>
        <end position="841"/>
    </location>
</feature>
<feature type="compositionally biased region" description="Polar residues" evidence="1">
    <location>
        <begin position="1"/>
        <end position="15"/>
    </location>
</feature>